<feature type="domain" description="Post-SET" evidence="17">
    <location>
        <begin position="265"/>
        <end position="281"/>
    </location>
</feature>
<dbReference type="SUPFAM" id="SSF47676">
    <property type="entry name" value="Conserved domain common to transcription factors TFIIS, elongin A, CRSP70"/>
    <property type="match status" value="1"/>
</dbReference>
<organism evidence="19 20">
    <name type="scientific">Absidia repens</name>
    <dbReference type="NCBI Taxonomy" id="90262"/>
    <lineage>
        <taxon>Eukaryota</taxon>
        <taxon>Fungi</taxon>
        <taxon>Fungi incertae sedis</taxon>
        <taxon>Mucoromycota</taxon>
        <taxon>Mucoromycotina</taxon>
        <taxon>Mucoromycetes</taxon>
        <taxon>Mucorales</taxon>
        <taxon>Cunninghamellaceae</taxon>
        <taxon>Absidia</taxon>
    </lineage>
</organism>
<evidence type="ECO:0000256" key="11">
    <source>
        <dbReference type="ARBA" id="ARBA00023242"/>
    </source>
</evidence>
<dbReference type="STRING" id="90262.A0A1X2J4C9"/>
<feature type="domain" description="WW" evidence="15">
    <location>
        <begin position="722"/>
        <end position="755"/>
    </location>
</feature>
<keyword evidence="11" id="KW-0539">Nucleus</keyword>
<feature type="compositionally biased region" description="Low complexity" evidence="14">
    <location>
        <begin position="846"/>
        <end position="859"/>
    </location>
</feature>
<dbReference type="Gene3D" id="2.20.70.10">
    <property type="match status" value="1"/>
</dbReference>
<comment type="function">
    <text evidence="1">Histone methyltransferase that trimethylates histone H3 'Lys-36' forming H3K36me3. Involved in transcription elongation as well as in transcription repression.</text>
</comment>
<evidence type="ECO:0000256" key="12">
    <source>
        <dbReference type="ARBA" id="ARBA00030091"/>
    </source>
</evidence>
<dbReference type="GO" id="GO:0032259">
    <property type="term" value="P:methylation"/>
    <property type="evidence" value="ECO:0007669"/>
    <property type="project" value="UniProtKB-KW"/>
</dbReference>
<feature type="compositionally biased region" description="Polar residues" evidence="14">
    <location>
        <begin position="796"/>
        <end position="812"/>
    </location>
</feature>
<evidence type="ECO:0000313" key="20">
    <source>
        <dbReference type="Proteomes" id="UP000193560"/>
    </source>
</evidence>
<keyword evidence="6" id="KW-0489">Methyltransferase</keyword>
<evidence type="ECO:0000256" key="4">
    <source>
        <dbReference type="ARBA" id="ARBA00012178"/>
    </source>
</evidence>
<dbReference type="PROSITE" id="PS50280">
    <property type="entry name" value="SET"/>
    <property type="match status" value="1"/>
</dbReference>
<gene>
    <name evidence="19" type="ORF">BCR42DRAFT_401544</name>
</gene>
<keyword evidence="8" id="KW-0949">S-adenosyl-L-methionine</keyword>
<dbReference type="PROSITE" id="PS51215">
    <property type="entry name" value="AWS"/>
    <property type="match status" value="1"/>
</dbReference>
<dbReference type="InterPro" id="IPR038190">
    <property type="entry name" value="SRI_sf"/>
</dbReference>
<evidence type="ECO:0000256" key="13">
    <source>
        <dbReference type="ARBA" id="ARBA00047545"/>
    </source>
</evidence>
<dbReference type="Pfam" id="PF00397">
    <property type="entry name" value="WW"/>
    <property type="match status" value="1"/>
</dbReference>
<dbReference type="GO" id="GO:0006355">
    <property type="term" value="P:regulation of DNA-templated transcription"/>
    <property type="evidence" value="ECO:0007669"/>
    <property type="project" value="InterPro"/>
</dbReference>
<evidence type="ECO:0000256" key="10">
    <source>
        <dbReference type="ARBA" id="ARBA00023163"/>
    </source>
</evidence>
<evidence type="ECO:0000256" key="3">
    <source>
        <dbReference type="ARBA" id="ARBA00004286"/>
    </source>
</evidence>
<dbReference type="EMBL" id="MCGE01000001">
    <property type="protein sequence ID" value="ORZ26084.1"/>
    <property type="molecule type" value="Genomic_DNA"/>
</dbReference>
<dbReference type="InterPro" id="IPR013257">
    <property type="entry name" value="SRI"/>
</dbReference>
<sequence>MNTMIEATATTTTTTTDSIPADVPSSPSSLPPPPPDPPKVLAPVSDSIDDGSYFPSATSDALATYQNISNNIYLGAANGKSIAEESMPCECKFEPGLDDLEAACGDDDRCINRMMFMECMVDDCPCDRYCRNRRFQLRQYARVDIIRTDKKGFGLRALTDLPRNAFIMEYIGEVITNTEFLRRTRAYEMEGLKHYYFMTLKTDEIIDATKKGCMARFINHSCNPNSVTQKWVVGKTMRIGIFTKRPVKAGTELTFDYKFERYGAVAQKCYCGEPNCKGYIGGANKVADEEEEEEDDELYTPSDLSTFEDYVPATVSSSLLDKVSTRHGGDQELRGAVTLRQKRMLGKMHQRRESEPLHQPEEVKKFVKRMLDSKGKPALVNRLLRTLELTNSNTTLGKDALRKFVHLHGLKMLKCWLTEWKNDQVIVEKVLSVLKHLPLANRNGLEDCHMFEVVEKYTTHDSSQISTLATSILDAWKELKSIYRIPKRAYVEPKRLEESQGNKRLDHPMDEDSSLLPALKRPPYLSSRDYMDPDDDYFEYLTCGADMNEIQWKMDFLPMPEIPTAPRAMLLESSSLAYNMMLPTGPSLSHYNMMMAAAAAAAVAQGANGGSDYDPSSLGGDIGGGSAIEIQQPASVYSEDIPTGPSGSYYDMYTAAAMYDPSAATYPPSLSSATQWYGATGDNGDSREQPAYHATAGNNDNTTVSAAQTPPNSNGTAPAASPKLPPNWRQATTEDGSVYYYHKITNKTQWTFPEEKVISSVEGVDPARLEDVVNQAMSLRKSHSPSVDGSPSSVSLYHSHQTSSSTPMSRFDTTSSNIVIPSSSSSISPPSTSSHHQNHHHHPSQHQHSLSTSRSSGSADGSGGGGGGGFAIGLDEAELKKEVGKVVTRHLNGSSKHKALWNGDKELFKELARKLTHHIVERETQSNRKVHAMNSSVRGKIEKFIDAHGASFADKLKSKKDRTTGTA</sequence>
<feature type="compositionally biased region" description="Pro residues" evidence="14">
    <location>
        <begin position="29"/>
        <end position="40"/>
    </location>
</feature>
<dbReference type="InterPro" id="IPR001202">
    <property type="entry name" value="WW_dom"/>
</dbReference>
<dbReference type="InterPro" id="IPR001214">
    <property type="entry name" value="SET_dom"/>
</dbReference>
<dbReference type="Pfam" id="PF08711">
    <property type="entry name" value="Med26"/>
    <property type="match status" value="1"/>
</dbReference>
<dbReference type="Pfam" id="PF17907">
    <property type="entry name" value="AWS"/>
    <property type="match status" value="1"/>
</dbReference>
<dbReference type="Gene3D" id="1.20.930.10">
    <property type="entry name" value="Conserved domain common to transcription factors TFIIS, elongin A, CRSP70"/>
    <property type="match status" value="1"/>
</dbReference>
<accession>A0A1X2J4C9</accession>
<keyword evidence="10" id="KW-0804">Transcription</keyword>
<dbReference type="PROSITE" id="PS50868">
    <property type="entry name" value="POST_SET"/>
    <property type="match status" value="1"/>
</dbReference>
<dbReference type="InterPro" id="IPR046341">
    <property type="entry name" value="SET_dom_sf"/>
</dbReference>
<name>A0A1X2J4C9_9FUNG</name>
<protein>
    <recommendedName>
        <fullName evidence="4">[histone H3]-lysine(36) N-trimethyltransferase</fullName>
        <ecNumber evidence="4">2.1.1.359</ecNumber>
    </recommendedName>
    <alternativeName>
        <fullName evidence="12">SET domain-containing protein 2</fullName>
    </alternativeName>
</protein>
<dbReference type="GO" id="GO:0005634">
    <property type="term" value="C:nucleus"/>
    <property type="evidence" value="ECO:0007669"/>
    <property type="project" value="UniProtKB-SubCell"/>
</dbReference>
<dbReference type="PANTHER" id="PTHR46711:SF1">
    <property type="entry name" value="HISTONE-LYSINE N-METHYLTRANSFERASE SETD2"/>
    <property type="match status" value="1"/>
</dbReference>
<evidence type="ECO:0000256" key="8">
    <source>
        <dbReference type="ARBA" id="ARBA00022691"/>
    </source>
</evidence>
<dbReference type="CDD" id="cd19172">
    <property type="entry name" value="SET_SETD2"/>
    <property type="match status" value="1"/>
</dbReference>
<dbReference type="InterPro" id="IPR035441">
    <property type="entry name" value="TFIIS/LEDGF_dom_sf"/>
</dbReference>
<dbReference type="Gene3D" id="2.170.270.10">
    <property type="entry name" value="SET domain"/>
    <property type="match status" value="1"/>
</dbReference>
<feature type="domain" description="AWS" evidence="18">
    <location>
        <begin position="84"/>
        <end position="139"/>
    </location>
</feature>
<dbReference type="SMART" id="SM00508">
    <property type="entry name" value="PostSET"/>
    <property type="match status" value="1"/>
</dbReference>
<dbReference type="EC" id="2.1.1.359" evidence="4"/>
<dbReference type="Pfam" id="PF00856">
    <property type="entry name" value="SET"/>
    <property type="match status" value="1"/>
</dbReference>
<dbReference type="SMART" id="SM00317">
    <property type="entry name" value="SET"/>
    <property type="match status" value="1"/>
</dbReference>
<keyword evidence="5" id="KW-0158">Chromosome</keyword>
<evidence type="ECO:0000256" key="7">
    <source>
        <dbReference type="ARBA" id="ARBA00022679"/>
    </source>
</evidence>
<dbReference type="SMART" id="SM00570">
    <property type="entry name" value="AWS"/>
    <property type="match status" value="1"/>
</dbReference>
<dbReference type="InterPro" id="IPR017923">
    <property type="entry name" value="TFIIS_N"/>
</dbReference>
<proteinExistence type="predicted"/>
<dbReference type="GO" id="GO:0005694">
    <property type="term" value="C:chromosome"/>
    <property type="evidence" value="ECO:0007669"/>
    <property type="project" value="UniProtKB-SubCell"/>
</dbReference>
<evidence type="ECO:0000256" key="2">
    <source>
        <dbReference type="ARBA" id="ARBA00004123"/>
    </source>
</evidence>
<evidence type="ECO:0000256" key="14">
    <source>
        <dbReference type="SAM" id="MobiDB-lite"/>
    </source>
</evidence>
<dbReference type="SUPFAM" id="SSF51045">
    <property type="entry name" value="WW domain"/>
    <property type="match status" value="1"/>
</dbReference>
<comment type="subcellular location">
    <subcellularLocation>
        <location evidence="3">Chromosome</location>
    </subcellularLocation>
    <subcellularLocation>
        <location evidence="2">Nucleus</location>
    </subcellularLocation>
</comment>
<comment type="caution">
    <text evidence="19">The sequence shown here is derived from an EMBL/GenBank/DDBJ whole genome shotgun (WGS) entry which is preliminary data.</text>
</comment>
<feature type="compositionally biased region" description="Polar residues" evidence="14">
    <location>
        <begin position="696"/>
        <end position="716"/>
    </location>
</feature>
<dbReference type="InterPro" id="IPR036020">
    <property type="entry name" value="WW_dom_sf"/>
</dbReference>
<dbReference type="InterPro" id="IPR003616">
    <property type="entry name" value="Post-SET_dom"/>
</dbReference>
<evidence type="ECO:0000256" key="5">
    <source>
        <dbReference type="ARBA" id="ARBA00022454"/>
    </source>
</evidence>
<feature type="compositionally biased region" description="Low complexity" evidence="14">
    <location>
        <begin position="7"/>
        <end position="28"/>
    </location>
</feature>
<evidence type="ECO:0000259" key="15">
    <source>
        <dbReference type="PROSITE" id="PS50020"/>
    </source>
</evidence>
<dbReference type="Gene3D" id="1.10.1740.100">
    <property type="entry name" value="Set2, Rpb1 interacting domain"/>
    <property type="match status" value="1"/>
</dbReference>
<dbReference type="InterPro" id="IPR044437">
    <property type="entry name" value="SETD2/Set2_SET"/>
</dbReference>
<feature type="domain" description="SET" evidence="16">
    <location>
        <begin position="141"/>
        <end position="258"/>
    </location>
</feature>
<dbReference type="PROSITE" id="PS01159">
    <property type="entry name" value="WW_DOMAIN_1"/>
    <property type="match status" value="1"/>
</dbReference>
<reference evidence="19 20" key="1">
    <citation type="submission" date="2016-07" db="EMBL/GenBank/DDBJ databases">
        <title>Pervasive Adenine N6-methylation of Active Genes in Fungi.</title>
        <authorList>
            <consortium name="DOE Joint Genome Institute"/>
            <person name="Mondo S.J."/>
            <person name="Dannebaum R.O."/>
            <person name="Kuo R.C."/>
            <person name="Labutti K."/>
            <person name="Haridas S."/>
            <person name="Kuo A."/>
            <person name="Salamov A."/>
            <person name="Ahrendt S.R."/>
            <person name="Lipzen A."/>
            <person name="Sullivan W."/>
            <person name="Andreopoulos W.B."/>
            <person name="Clum A."/>
            <person name="Lindquist E."/>
            <person name="Daum C."/>
            <person name="Ramamoorthy G.K."/>
            <person name="Gryganskyi A."/>
            <person name="Culley D."/>
            <person name="Magnuson J.K."/>
            <person name="James T.Y."/>
            <person name="O'Malley M.A."/>
            <person name="Stajich J.E."/>
            <person name="Spatafora J.W."/>
            <person name="Visel A."/>
            <person name="Grigoriev I.V."/>
        </authorList>
    </citation>
    <scope>NUCLEOTIDE SEQUENCE [LARGE SCALE GENOMIC DNA]</scope>
    <source>
        <strain evidence="19 20">NRRL 1336</strain>
    </source>
</reference>
<dbReference type="SMART" id="SM00456">
    <property type="entry name" value="WW"/>
    <property type="match status" value="1"/>
</dbReference>
<feature type="region of interest" description="Disordered" evidence="14">
    <location>
        <begin position="496"/>
        <end position="518"/>
    </location>
</feature>
<dbReference type="InterPro" id="IPR042294">
    <property type="entry name" value="SETD2_animal"/>
</dbReference>
<evidence type="ECO:0000259" key="17">
    <source>
        <dbReference type="PROSITE" id="PS50868"/>
    </source>
</evidence>
<evidence type="ECO:0000259" key="16">
    <source>
        <dbReference type="PROSITE" id="PS50280"/>
    </source>
</evidence>
<dbReference type="InterPro" id="IPR006560">
    <property type="entry name" value="AWS_dom"/>
</dbReference>
<dbReference type="OrthoDB" id="422362at2759"/>
<feature type="region of interest" description="Disordered" evidence="14">
    <location>
        <begin position="777"/>
        <end position="869"/>
    </location>
</feature>
<feature type="compositionally biased region" description="Basic residues" evidence="14">
    <location>
        <begin position="836"/>
        <end position="845"/>
    </location>
</feature>
<keyword evidence="7" id="KW-0808">Transferase</keyword>
<keyword evidence="20" id="KW-1185">Reference proteome</keyword>
<dbReference type="CDD" id="cd00201">
    <property type="entry name" value="WW"/>
    <property type="match status" value="1"/>
</dbReference>
<dbReference type="Proteomes" id="UP000193560">
    <property type="component" value="Unassembled WGS sequence"/>
</dbReference>
<evidence type="ECO:0000256" key="9">
    <source>
        <dbReference type="ARBA" id="ARBA00023015"/>
    </source>
</evidence>
<evidence type="ECO:0000256" key="6">
    <source>
        <dbReference type="ARBA" id="ARBA00022603"/>
    </source>
</evidence>
<dbReference type="AlphaFoldDB" id="A0A1X2J4C9"/>
<comment type="catalytic activity">
    <reaction evidence="13">
        <text>L-lysyl(36)-[histone H3] + 3 S-adenosyl-L-methionine = N(6),N(6),N(6)-trimethyl-L-lysyl(36)-[histone H3] + 3 S-adenosyl-L-homocysteine + 3 H(+)</text>
        <dbReference type="Rhea" id="RHEA:60324"/>
        <dbReference type="Rhea" id="RHEA-COMP:9785"/>
        <dbReference type="Rhea" id="RHEA-COMP:15536"/>
        <dbReference type="ChEBI" id="CHEBI:15378"/>
        <dbReference type="ChEBI" id="CHEBI:29969"/>
        <dbReference type="ChEBI" id="CHEBI:57856"/>
        <dbReference type="ChEBI" id="CHEBI:59789"/>
        <dbReference type="ChEBI" id="CHEBI:61961"/>
        <dbReference type="EC" id="2.1.1.359"/>
    </reaction>
</comment>
<dbReference type="SUPFAM" id="SSF82199">
    <property type="entry name" value="SET domain"/>
    <property type="match status" value="1"/>
</dbReference>
<feature type="compositionally biased region" description="Low complexity" evidence="14">
    <location>
        <begin position="813"/>
        <end position="835"/>
    </location>
</feature>
<dbReference type="PANTHER" id="PTHR46711">
    <property type="entry name" value="HISTONE-LYSINE N-METHYLTRANSFERASE SETD2"/>
    <property type="match status" value="1"/>
</dbReference>
<feature type="compositionally biased region" description="Gly residues" evidence="14">
    <location>
        <begin position="860"/>
        <end position="869"/>
    </location>
</feature>
<keyword evidence="9" id="KW-0805">Transcription regulation</keyword>
<dbReference type="PROSITE" id="PS50020">
    <property type="entry name" value="WW_DOMAIN_2"/>
    <property type="match status" value="1"/>
</dbReference>
<feature type="compositionally biased region" description="Low complexity" evidence="14">
    <location>
        <begin position="784"/>
        <end position="795"/>
    </location>
</feature>
<dbReference type="GO" id="GO:0140955">
    <property type="term" value="F:histone H3K36 trimethyltransferase activity"/>
    <property type="evidence" value="ECO:0007669"/>
    <property type="project" value="UniProtKB-EC"/>
</dbReference>
<feature type="compositionally biased region" description="Basic and acidic residues" evidence="14">
    <location>
        <begin position="496"/>
        <end position="510"/>
    </location>
</feature>
<feature type="region of interest" description="Disordered" evidence="14">
    <location>
        <begin position="677"/>
        <end position="731"/>
    </location>
</feature>
<feature type="region of interest" description="Disordered" evidence="14">
    <location>
        <begin position="1"/>
        <end position="41"/>
    </location>
</feature>
<evidence type="ECO:0000256" key="1">
    <source>
        <dbReference type="ARBA" id="ARBA00003901"/>
    </source>
</evidence>
<dbReference type="Pfam" id="PF08236">
    <property type="entry name" value="SRI"/>
    <property type="match status" value="1"/>
</dbReference>
<evidence type="ECO:0000259" key="18">
    <source>
        <dbReference type="PROSITE" id="PS51215"/>
    </source>
</evidence>
<evidence type="ECO:0000313" key="19">
    <source>
        <dbReference type="EMBL" id="ORZ26084.1"/>
    </source>
</evidence>